<dbReference type="EMBL" id="JADKGY010000006">
    <property type="protein sequence ID" value="MBK9982683.1"/>
    <property type="molecule type" value="Genomic_DNA"/>
</dbReference>
<reference evidence="1 2" key="1">
    <citation type="submission" date="2020-10" db="EMBL/GenBank/DDBJ databases">
        <title>Connecting structure to function with the recovery of over 1000 high-quality activated sludge metagenome-assembled genomes encoding full-length rRNA genes using long-read sequencing.</title>
        <authorList>
            <person name="Singleton C.M."/>
            <person name="Petriglieri F."/>
            <person name="Kristensen J.M."/>
            <person name="Kirkegaard R.H."/>
            <person name="Michaelsen T.Y."/>
            <person name="Andersen M.H."/>
            <person name="Karst S.M."/>
            <person name="Dueholm M.S."/>
            <person name="Nielsen P.H."/>
            <person name="Albertsen M."/>
        </authorList>
    </citation>
    <scope>NUCLEOTIDE SEQUENCE [LARGE SCALE GENOMIC DNA]</scope>
    <source>
        <strain evidence="1">Ribe_18-Q3-R11-54_MAXAC.273</strain>
    </source>
</reference>
<proteinExistence type="predicted"/>
<dbReference type="AlphaFoldDB" id="A0A9D7ST55"/>
<dbReference type="InterPro" id="IPR020568">
    <property type="entry name" value="Ribosomal_Su5_D2-typ_SF"/>
</dbReference>
<comment type="caution">
    <text evidence="1">The sequence shown here is derived from an EMBL/GenBank/DDBJ whole genome shotgun (WGS) entry which is preliminary data.</text>
</comment>
<evidence type="ECO:0000313" key="1">
    <source>
        <dbReference type="EMBL" id="MBK9982683.1"/>
    </source>
</evidence>
<dbReference type="InterPro" id="IPR047765">
    <property type="entry name" value="GHMP_GYDIA-like"/>
</dbReference>
<dbReference type="NCBIfam" id="NF040656">
    <property type="entry name" value="GHMP_GYDIA"/>
    <property type="match status" value="1"/>
</dbReference>
<dbReference type="GO" id="GO:0016301">
    <property type="term" value="F:kinase activity"/>
    <property type="evidence" value="ECO:0007669"/>
    <property type="project" value="UniProtKB-KW"/>
</dbReference>
<dbReference type="Proteomes" id="UP000808337">
    <property type="component" value="Unassembled WGS sequence"/>
</dbReference>
<organism evidence="1 2">
    <name type="scientific">Candidatus Opimibacter skivensis</name>
    <dbReference type="NCBI Taxonomy" id="2982028"/>
    <lineage>
        <taxon>Bacteria</taxon>
        <taxon>Pseudomonadati</taxon>
        <taxon>Bacteroidota</taxon>
        <taxon>Saprospiria</taxon>
        <taxon>Saprospirales</taxon>
        <taxon>Saprospiraceae</taxon>
        <taxon>Candidatus Opimibacter</taxon>
    </lineage>
</organism>
<dbReference type="InterPro" id="IPR014721">
    <property type="entry name" value="Ribsml_uS5_D2-typ_fold_subgr"/>
</dbReference>
<evidence type="ECO:0000313" key="2">
    <source>
        <dbReference type="Proteomes" id="UP000808337"/>
    </source>
</evidence>
<keyword evidence="1" id="KW-0808">Transferase</keyword>
<name>A0A9D7ST55_9BACT</name>
<sequence>MAIQTKQPTKRHFKANGKLLLTGEYLVLNGARSLALPCKLGQSMNVNERPGSEITWKSYDRKGQLWFSGSFDLMAFDCIDSTDKEIANSIQQLLKAACRQNSEFLSQWRKYTVETYLEFDREWGLGSSSTLVWCVAQWAEVNPYILLFDTFGGSGYDIACADADGPVLYQFLEDELHIDGADFDPSFKKNLFLVYLGRKQNSRDALKRYHQSKAGLNGSVDKVSRLTESINTASTLKEFESLVRQHETLVSEIIGLPTVQSHEFSDYWGCVKSLGAWGGDFVLATSEKSEEETKAYFKNKGLDVIFRYDELILS</sequence>
<accession>A0A9D7ST55</accession>
<keyword evidence="1" id="KW-0418">Kinase</keyword>
<dbReference type="SUPFAM" id="SSF54211">
    <property type="entry name" value="Ribosomal protein S5 domain 2-like"/>
    <property type="match status" value="1"/>
</dbReference>
<gene>
    <name evidence="1" type="ORF">IPP15_09720</name>
</gene>
<dbReference type="Gene3D" id="3.30.230.10">
    <property type="match status" value="1"/>
</dbReference>
<protein>
    <submittedName>
        <fullName evidence="1">GHMP kinase</fullName>
    </submittedName>
</protein>